<protein>
    <submittedName>
        <fullName evidence="3">SGNH/GDSL hydrolase family protein</fullName>
    </submittedName>
</protein>
<dbReference type="PANTHER" id="PTHR30383">
    <property type="entry name" value="THIOESTERASE 1/PROTEASE 1/LYSOPHOSPHOLIPASE L1"/>
    <property type="match status" value="1"/>
</dbReference>
<dbReference type="InterPro" id="IPR051532">
    <property type="entry name" value="Ester_Hydrolysis_Enzymes"/>
</dbReference>
<dbReference type="Gene3D" id="3.40.50.1110">
    <property type="entry name" value="SGNH hydrolase"/>
    <property type="match status" value="1"/>
</dbReference>
<proteinExistence type="predicted"/>
<sequence length="267" mass="29344">MDEYRVPRRLRLSRAIAAAQAPVLLPQGRRLRRETPRLPDAPLPWEGRVEGGGDRDGRDDPGGASRTLHLLVIGDSTAAGVGVDHADLGLGGRLAEALAARTGRPVHWRAAGRNGATARDLVRHFLKPALEGPTDLVFLTVGANDALALRSARAFRRDIRRILERTFAAHPEAALLMSSLPAFFRFQLLPEPLRRSLYRHSQALEREARLLVGAAPRAHMSPPPPPYTEGFFASDDFHPSAIGYKDWADFAVEDAWSVGFGRLLDDH</sequence>
<reference evidence="3" key="1">
    <citation type="submission" date="2022-07" db="EMBL/GenBank/DDBJ databases">
        <title>Taxonomic analysis of Microcella humidisoli nov. sp., isolated from riverside soil.</title>
        <authorList>
            <person name="Molina K.M."/>
            <person name="Kim S.B."/>
        </authorList>
    </citation>
    <scope>NUCLEOTIDE SEQUENCE</scope>
    <source>
        <strain evidence="3">MMS21-STM10</strain>
    </source>
</reference>
<keyword evidence="4" id="KW-1185">Reference proteome</keyword>
<dbReference type="InterPro" id="IPR036514">
    <property type="entry name" value="SGNH_hydro_sf"/>
</dbReference>
<accession>A0ABY5FYJ5</accession>
<dbReference type="InterPro" id="IPR013830">
    <property type="entry name" value="SGNH_hydro"/>
</dbReference>
<dbReference type="SUPFAM" id="SSF52266">
    <property type="entry name" value="SGNH hydrolase"/>
    <property type="match status" value="1"/>
</dbReference>
<dbReference type="RefSeq" id="WP_255160515.1">
    <property type="nucleotide sequence ID" value="NZ_CP101497.1"/>
</dbReference>
<gene>
    <name evidence="3" type="ORF">NNL39_04570</name>
</gene>
<evidence type="ECO:0000313" key="4">
    <source>
        <dbReference type="Proteomes" id="UP001060039"/>
    </source>
</evidence>
<evidence type="ECO:0000256" key="1">
    <source>
        <dbReference type="SAM" id="MobiDB-lite"/>
    </source>
</evidence>
<dbReference type="Proteomes" id="UP001060039">
    <property type="component" value="Chromosome"/>
</dbReference>
<dbReference type="CDD" id="cd01836">
    <property type="entry name" value="FeeA_FeeB_like"/>
    <property type="match status" value="1"/>
</dbReference>
<dbReference type="Pfam" id="PF13472">
    <property type="entry name" value="Lipase_GDSL_2"/>
    <property type="match status" value="1"/>
</dbReference>
<dbReference type="PANTHER" id="PTHR30383:SF5">
    <property type="entry name" value="SGNH HYDROLASE-TYPE ESTERASE DOMAIN-CONTAINING PROTEIN"/>
    <property type="match status" value="1"/>
</dbReference>
<dbReference type="EMBL" id="CP101497">
    <property type="protein sequence ID" value="UTT63383.1"/>
    <property type="molecule type" value="Genomic_DNA"/>
</dbReference>
<organism evidence="3 4">
    <name type="scientific">Microcella humidisoli</name>
    <dbReference type="NCBI Taxonomy" id="2963406"/>
    <lineage>
        <taxon>Bacteria</taxon>
        <taxon>Bacillati</taxon>
        <taxon>Actinomycetota</taxon>
        <taxon>Actinomycetes</taxon>
        <taxon>Micrococcales</taxon>
        <taxon>Microbacteriaceae</taxon>
        <taxon>Microcella</taxon>
    </lineage>
</organism>
<evidence type="ECO:0000313" key="3">
    <source>
        <dbReference type="EMBL" id="UTT63383.1"/>
    </source>
</evidence>
<name>A0ABY5FYJ5_9MICO</name>
<dbReference type="GO" id="GO:0016787">
    <property type="term" value="F:hydrolase activity"/>
    <property type="evidence" value="ECO:0007669"/>
    <property type="project" value="UniProtKB-KW"/>
</dbReference>
<feature type="compositionally biased region" description="Basic and acidic residues" evidence="1">
    <location>
        <begin position="47"/>
        <end position="61"/>
    </location>
</feature>
<feature type="domain" description="SGNH hydrolase-type esterase" evidence="2">
    <location>
        <begin position="72"/>
        <end position="245"/>
    </location>
</feature>
<evidence type="ECO:0000259" key="2">
    <source>
        <dbReference type="Pfam" id="PF13472"/>
    </source>
</evidence>
<keyword evidence="3" id="KW-0378">Hydrolase</keyword>
<feature type="region of interest" description="Disordered" evidence="1">
    <location>
        <begin position="27"/>
        <end position="63"/>
    </location>
</feature>